<organism evidence="1 2">
    <name type="scientific">Izhakiella capsodis</name>
    <dbReference type="NCBI Taxonomy" id="1367852"/>
    <lineage>
        <taxon>Bacteria</taxon>
        <taxon>Pseudomonadati</taxon>
        <taxon>Pseudomonadota</taxon>
        <taxon>Gammaproteobacteria</taxon>
        <taxon>Enterobacterales</taxon>
        <taxon>Erwiniaceae</taxon>
        <taxon>Izhakiella</taxon>
    </lineage>
</organism>
<gene>
    <name evidence="1" type="ORF">SAMN05216516_11073</name>
</gene>
<dbReference type="STRING" id="1367852.SAMN05216516_11073"/>
<evidence type="ECO:0000313" key="2">
    <source>
        <dbReference type="Proteomes" id="UP000242222"/>
    </source>
</evidence>
<protein>
    <submittedName>
        <fullName evidence="1">Uncharacterized protein</fullName>
    </submittedName>
</protein>
<sequence>MEQACLSIYKTEPKKAAQLIQTFEDKTMTDALTLTYQLTMQVITKMIHNIDMKYHFEGAWWAFQGKKRAAQGCPFFYAAAISDINIRRFQCILFDKGTARFDRIAHQRRE</sequence>
<evidence type="ECO:0000313" key="1">
    <source>
        <dbReference type="EMBL" id="SFN55611.1"/>
    </source>
</evidence>
<reference evidence="2" key="1">
    <citation type="submission" date="2016-10" db="EMBL/GenBank/DDBJ databases">
        <authorList>
            <person name="Varghese N."/>
            <person name="Submissions S."/>
        </authorList>
    </citation>
    <scope>NUCLEOTIDE SEQUENCE [LARGE SCALE GENOMIC DNA]</scope>
    <source>
        <strain evidence="2">N6PO6</strain>
    </source>
</reference>
<name>A0A1I4ZZG4_9GAMM</name>
<dbReference type="EMBL" id="FOVC01000010">
    <property type="protein sequence ID" value="SFN55611.1"/>
    <property type="molecule type" value="Genomic_DNA"/>
</dbReference>
<accession>A0A1I4ZZG4</accession>
<dbReference type="AlphaFoldDB" id="A0A1I4ZZG4"/>
<proteinExistence type="predicted"/>
<dbReference type="Proteomes" id="UP000242222">
    <property type="component" value="Unassembled WGS sequence"/>
</dbReference>
<keyword evidence="2" id="KW-1185">Reference proteome</keyword>